<evidence type="ECO:0000256" key="8">
    <source>
        <dbReference type="ARBA" id="ARBA00022989"/>
    </source>
</evidence>
<evidence type="ECO:0000256" key="9">
    <source>
        <dbReference type="ARBA" id="ARBA00023136"/>
    </source>
</evidence>
<sequence length="203" mass="22286">MKVTGTVKWFNPEKGYGFVKQENGNKENKNKDMGSLTVKNLTNHYYDVKAGMINNIYPKAEAEKLIHNLNKKEENKSSKTYLLKFNGDIQAKEVDSLKKEITAILSVANNGDNVVLMLESPGGTVNGYGLATSELERLTARGLHLTVLVDRVAASGGYMMAVVADRIIAAPFAIVGSIGVLTEIPNFNELMEKNGIKYEQITS</sequence>
<keyword evidence="7" id="KW-0720">Serine protease</keyword>
<dbReference type="InterPro" id="IPR002059">
    <property type="entry name" value="CSP_DNA-bd"/>
</dbReference>
<dbReference type="Proteomes" id="UP000009022">
    <property type="component" value="Unassembled WGS sequence"/>
</dbReference>
<dbReference type="PANTHER" id="PTHR42987:SF4">
    <property type="entry name" value="PROTEASE SOHB-RELATED"/>
    <property type="match status" value="1"/>
</dbReference>
<dbReference type="GO" id="GO:0006508">
    <property type="term" value="P:proteolysis"/>
    <property type="evidence" value="ECO:0007669"/>
    <property type="project" value="UniProtKB-KW"/>
</dbReference>
<dbReference type="RefSeq" id="XP_002119003.1">
    <property type="nucleotide sequence ID" value="XM_002118967.1"/>
</dbReference>
<evidence type="ECO:0000259" key="10">
    <source>
        <dbReference type="Pfam" id="PF01343"/>
    </source>
</evidence>
<evidence type="ECO:0000313" key="12">
    <source>
        <dbReference type="EMBL" id="EDV18511.1"/>
    </source>
</evidence>
<keyword evidence="4" id="KW-0645">Protease</keyword>
<dbReference type="Gene3D" id="3.90.226.10">
    <property type="entry name" value="2-enoyl-CoA Hydratase, Chain A, domain 1"/>
    <property type="match status" value="1"/>
</dbReference>
<dbReference type="STRING" id="10228.B3SFI4"/>
<evidence type="ECO:0000313" key="13">
    <source>
        <dbReference type="Proteomes" id="UP000009022"/>
    </source>
</evidence>
<dbReference type="AlphaFoldDB" id="B3SFI4"/>
<dbReference type="InterPro" id="IPR013703">
    <property type="entry name" value="Peptidase_S49_N_proteobac"/>
</dbReference>
<feature type="domain" description="Peptidase S49 N-terminal proteobacteria" evidence="11">
    <location>
        <begin position="27"/>
        <end position="135"/>
    </location>
</feature>
<feature type="domain" description="Peptidase S49" evidence="10">
    <location>
        <begin position="142"/>
        <end position="202"/>
    </location>
</feature>
<evidence type="ECO:0000259" key="11">
    <source>
        <dbReference type="Pfam" id="PF08496"/>
    </source>
</evidence>
<comment type="similarity">
    <text evidence="2">Belongs to the peptidase S49 family.</text>
</comment>
<keyword evidence="13" id="KW-1185">Reference proteome</keyword>
<dbReference type="InParanoid" id="B3SFI4"/>
<protein>
    <recommendedName>
        <fullName evidence="14">CSD domain-containing protein</fullName>
    </recommendedName>
</protein>
<dbReference type="GO" id="GO:0003676">
    <property type="term" value="F:nucleic acid binding"/>
    <property type="evidence" value="ECO:0007669"/>
    <property type="project" value="InterPro"/>
</dbReference>
<keyword evidence="9" id="KW-0472">Membrane</keyword>
<dbReference type="OrthoDB" id="284461at2759"/>
<keyword evidence="8" id="KW-1133">Transmembrane helix</keyword>
<evidence type="ECO:0000256" key="1">
    <source>
        <dbReference type="ARBA" id="ARBA00004236"/>
    </source>
</evidence>
<proteinExistence type="inferred from homology"/>
<organism evidence="12 13">
    <name type="scientific">Trichoplax adhaerens</name>
    <name type="common">Trichoplax reptans</name>
    <dbReference type="NCBI Taxonomy" id="10228"/>
    <lineage>
        <taxon>Eukaryota</taxon>
        <taxon>Metazoa</taxon>
        <taxon>Placozoa</taxon>
        <taxon>Uniplacotomia</taxon>
        <taxon>Trichoplacea</taxon>
        <taxon>Trichoplacidae</taxon>
        <taxon>Trichoplax</taxon>
    </lineage>
</organism>
<evidence type="ECO:0000256" key="4">
    <source>
        <dbReference type="ARBA" id="ARBA00022670"/>
    </source>
</evidence>
<dbReference type="EMBL" id="DS986310">
    <property type="protein sequence ID" value="EDV18511.1"/>
    <property type="molecule type" value="Genomic_DNA"/>
</dbReference>
<dbReference type="PhylomeDB" id="B3SFI4"/>
<dbReference type="GeneID" id="6760217"/>
<dbReference type="GO" id="GO:0005886">
    <property type="term" value="C:plasma membrane"/>
    <property type="evidence" value="ECO:0007669"/>
    <property type="project" value="UniProtKB-SubCell"/>
</dbReference>
<feature type="non-terminal residue" evidence="12">
    <location>
        <position position="203"/>
    </location>
</feature>
<keyword evidence="5" id="KW-0812">Transmembrane</keyword>
<dbReference type="InterPro" id="IPR002142">
    <property type="entry name" value="Peptidase_S49"/>
</dbReference>
<dbReference type="SUPFAM" id="SSF52096">
    <property type="entry name" value="ClpP/crotonase"/>
    <property type="match status" value="1"/>
</dbReference>
<dbReference type="KEGG" id="tad:TRIADDRAFT_62972"/>
<dbReference type="CTD" id="6760217"/>
<dbReference type="HOGENOM" id="CLU_1351941_0_0_1"/>
<dbReference type="Pfam" id="PF01343">
    <property type="entry name" value="Peptidase_S49"/>
    <property type="match status" value="1"/>
</dbReference>
<name>B3SFI4_TRIAD</name>
<evidence type="ECO:0008006" key="14">
    <source>
        <dbReference type="Google" id="ProtNLM"/>
    </source>
</evidence>
<dbReference type="eggNOG" id="ENOG502R7CR">
    <property type="taxonomic scope" value="Eukaryota"/>
</dbReference>
<dbReference type="InterPro" id="IPR047272">
    <property type="entry name" value="S49_SppA_C"/>
</dbReference>
<accession>B3SFI4</accession>
<evidence type="ECO:0000256" key="2">
    <source>
        <dbReference type="ARBA" id="ARBA00008683"/>
    </source>
</evidence>
<dbReference type="InterPro" id="IPR012340">
    <property type="entry name" value="NA-bd_OB-fold"/>
</dbReference>
<gene>
    <name evidence="12" type="ORF">TRIADDRAFT_62972</name>
</gene>
<dbReference type="CDD" id="cd07023">
    <property type="entry name" value="S49_Sppa_N_C"/>
    <property type="match status" value="1"/>
</dbReference>
<keyword evidence="3" id="KW-1003">Cell membrane</keyword>
<comment type="subcellular location">
    <subcellularLocation>
        <location evidence="1">Cell membrane</location>
    </subcellularLocation>
</comment>
<keyword evidence="6" id="KW-0378">Hydrolase</keyword>
<dbReference type="Gene3D" id="2.40.50.140">
    <property type="entry name" value="Nucleic acid-binding proteins"/>
    <property type="match status" value="1"/>
</dbReference>
<dbReference type="Pfam" id="PF08496">
    <property type="entry name" value="Peptidase_S49_N"/>
    <property type="match status" value="1"/>
</dbReference>
<evidence type="ECO:0000256" key="6">
    <source>
        <dbReference type="ARBA" id="ARBA00022801"/>
    </source>
</evidence>
<evidence type="ECO:0000256" key="3">
    <source>
        <dbReference type="ARBA" id="ARBA00022475"/>
    </source>
</evidence>
<evidence type="ECO:0000256" key="7">
    <source>
        <dbReference type="ARBA" id="ARBA00022825"/>
    </source>
</evidence>
<dbReference type="InterPro" id="IPR029045">
    <property type="entry name" value="ClpP/crotonase-like_dom_sf"/>
</dbReference>
<dbReference type="PANTHER" id="PTHR42987">
    <property type="entry name" value="PEPTIDASE S49"/>
    <property type="match status" value="1"/>
</dbReference>
<dbReference type="GO" id="GO:0004252">
    <property type="term" value="F:serine-type endopeptidase activity"/>
    <property type="evidence" value="ECO:0007669"/>
    <property type="project" value="InterPro"/>
</dbReference>
<dbReference type="CDD" id="cd04458">
    <property type="entry name" value="CSP_CDS"/>
    <property type="match status" value="1"/>
</dbReference>
<dbReference type="SUPFAM" id="SSF50249">
    <property type="entry name" value="Nucleic acid-binding proteins"/>
    <property type="match status" value="1"/>
</dbReference>
<evidence type="ECO:0000256" key="5">
    <source>
        <dbReference type="ARBA" id="ARBA00022692"/>
    </source>
</evidence>
<reference evidence="12 13" key="1">
    <citation type="journal article" date="2008" name="Nature">
        <title>The Trichoplax genome and the nature of placozoans.</title>
        <authorList>
            <person name="Srivastava M."/>
            <person name="Begovic E."/>
            <person name="Chapman J."/>
            <person name="Putnam N.H."/>
            <person name="Hellsten U."/>
            <person name="Kawashima T."/>
            <person name="Kuo A."/>
            <person name="Mitros T."/>
            <person name="Salamov A."/>
            <person name="Carpenter M.L."/>
            <person name="Signorovitch A.Y."/>
            <person name="Moreno M.A."/>
            <person name="Kamm K."/>
            <person name="Grimwood J."/>
            <person name="Schmutz J."/>
            <person name="Shapiro H."/>
            <person name="Grigoriev I.V."/>
            <person name="Buss L.W."/>
            <person name="Schierwater B."/>
            <person name="Dellaporta S.L."/>
            <person name="Rokhsar D.S."/>
        </authorList>
    </citation>
    <scope>NUCLEOTIDE SEQUENCE [LARGE SCALE GENOMIC DNA]</scope>
    <source>
        <strain evidence="12 13">Grell-BS-1999</strain>
    </source>
</reference>